<reference evidence="10 11" key="1">
    <citation type="submission" date="2019-11" db="EMBL/GenBank/DDBJ databases">
        <authorList>
            <person name="Holert J."/>
        </authorList>
    </citation>
    <scope>NUCLEOTIDE SEQUENCE [LARGE SCALE GENOMIC DNA]</scope>
    <source>
        <strain evidence="10">SB11_3</strain>
    </source>
</reference>
<evidence type="ECO:0000256" key="1">
    <source>
        <dbReference type="ARBA" id="ARBA00004196"/>
    </source>
</evidence>
<name>A0A5S9PMM4_9GAMM</name>
<dbReference type="InterPro" id="IPR011050">
    <property type="entry name" value="Pectin_lyase_fold/virulence"/>
</dbReference>
<evidence type="ECO:0000313" key="11">
    <source>
        <dbReference type="Proteomes" id="UP000441399"/>
    </source>
</evidence>
<evidence type="ECO:0000256" key="2">
    <source>
        <dbReference type="ARBA" id="ARBA00004442"/>
    </source>
</evidence>
<dbReference type="InterPro" id="IPR059226">
    <property type="entry name" value="Choice_anch_Q_dom"/>
</dbReference>
<evidence type="ECO:0000256" key="9">
    <source>
        <dbReference type="SAM" id="SignalP"/>
    </source>
</evidence>
<dbReference type="NCBIfam" id="NF041518">
    <property type="entry name" value="choice_anch_Q"/>
    <property type="match status" value="1"/>
</dbReference>
<dbReference type="PANTHER" id="PTHR11319:SF35">
    <property type="entry name" value="OUTER MEMBRANE PROTEIN PMPC-RELATED"/>
    <property type="match status" value="1"/>
</dbReference>
<dbReference type="Pfam" id="PF02415">
    <property type="entry name" value="Chlam_PMP"/>
    <property type="match status" value="2"/>
</dbReference>
<keyword evidence="8" id="KW-1133">Transmembrane helix</keyword>
<keyword evidence="5 9" id="KW-0732">Signal</keyword>
<evidence type="ECO:0000256" key="4">
    <source>
        <dbReference type="ARBA" id="ARBA00022525"/>
    </source>
</evidence>
<dbReference type="SUPFAM" id="SSF51126">
    <property type="entry name" value="Pectin lyase-like"/>
    <property type="match status" value="1"/>
</dbReference>
<evidence type="ECO:0008006" key="12">
    <source>
        <dbReference type="Google" id="ProtNLM"/>
    </source>
</evidence>
<dbReference type="Proteomes" id="UP000441399">
    <property type="component" value="Unassembled WGS sequence"/>
</dbReference>
<proteinExistence type="predicted"/>
<evidence type="ECO:0000313" key="10">
    <source>
        <dbReference type="EMBL" id="CAA0105493.1"/>
    </source>
</evidence>
<gene>
    <name evidence="10" type="ORF">OPDIPICF_00965</name>
</gene>
<keyword evidence="6 8" id="KW-0472">Membrane</keyword>
<sequence>MRYSSSFSVLLASLAAASTLHASLAFAVAASNEIVYVDKDATGANSGESWDDAKVNLADAINSAGFGDQIWIAEGTYLITPLAPNAAAPAPEGYEVCASENGTCSFSGTRQVAYGANDMFVHKTGTNSIACTNAVFSDPAPGVGKSCYVQSQLTVALNMRIYGGFFGSETSVDERDPDLYPVTISGDLGKDDTSDAFSGANSGRMMVIYANNVVVEDVTFRNANLIEGAGGAIVIEGAKGVALNNLTFSRNQSVDGGALSIENGSASITNTAFISNRATHQGGAIFIDSTTASDVQLSNVRVTDNSAAHNGGALYVKSTAATVLDITTASFTGNESLDEKGGAIYINSPTTTMNITNATFATNTAEKGGSALRCYNATCNLDYLTLISNTLVTPNPTNEGAVSVGGTSADVTIKRSLISNTAVGASITPNVAHQGGTLTDGGHNRFGLDSSSGVAGALTLAGTSNALVATDINHVVNTTLDFYNTTLMYAPVREDSSVRDAIPAGADCDTSTADQRGVARGTGGGCDIGAVEYVDLDNLCFDDKAIVASRSATASGTVFCAGTNGANPGELLKNFFLGSSYPFALLLMFVVPWVRRTK</sequence>
<dbReference type="OrthoDB" id="5410062at2"/>
<dbReference type="PANTHER" id="PTHR11319">
    <property type="entry name" value="G PROTEIN-COUPLED RECEPTOR-RELATED"/>
    <property type="match status" value="1"/>
</dbReference>
<evidence type="ECO:0000256" key="6">
    <source>
        <dbReference type="ARBA" id="ARBA00023136"/>
    </source>
</evidence>
<accession>A0A5S9PMM4</accession>
<dbReference type="EMBL" id="CACSIO010000012">
    <property type="protein sequence ID" value="CAA0105493.1"/>
    <property type="molecule type" value="Genomic_DNA"/>
</dbReference>
<dbReference type="GO" id="GO:0009279">
    <property type="term" value="C:cell outer membrane"/>
    <property type="evidence" value="ECO:0007669"/>
    <property type="project" value="UniProtKB-SubCell"/>
</dbReference>
<dbReference type="InterPro" id="IPR006626">
    <property type="entry name" value="PbH1"/>
</dbReference>
<feature type="chain" id="PRO_5024918246" description="Right handed beta helix domain-containing protein" evidence="9">
    <location>
        <begin position="23"/>
        <end position="598"/>
    </location>
</feature>
<feature type="transmembrane region" description="Helical" evidence="8">
    <location>
        <begin position="575"/>
        <end position="594"/>
    </location>
</feature>
<dbReference type="InterPro" id="IPR003368">
    <property type="entry name" value="POMP_repeat"/>
</dbReference>
<evidence type="ECO:0000256" key="7">
    <source>
        <dbReference type="ARBA" id="ARBA00023237"/>
    </source>
</evidence>
<feature type="signal peptide" evidence="9">
    <location>
        <begin position="1"/>
        <end position="22"/>
    </location>
</feature>
<keyword evidence="8" id="KW-0812">Transmembrane</keyword>
<dbReference type="AlphaFoldDB" id="A0A5S9PMM4"/>
<evidence type="ECO:0000256" key="5">
    <source>
        <dbReference type="ARBA" id="ARBA00022729"/>
    </source>
</evidence>
<dbReference type="SMART" id="SM00710">
    <property type="entry name" value="PbH1"/>
    <property type="match status" value="6"/>
</dbReference>
<dbReference type="GO" id="GO:0005576">
    <property type="term" value="C:extracellular region"/>
    <property type="evidence" value="ECO:0007669"/>
    <property type="project" value="UniProtKB-SubCell"/>
</dbReference>
<dbReference type="NCBIfam" id="TIGR01376">
    <property type="entry name" value="POMP_repeat"/>
    <property type="match status" value="2"/>
</dbReference>
<keyword evidence="4" id="KW-0964">Secreted</keyword>
<protein>
    <recommendedName>
        <fullName evidence="12">Right handed beta helix domain-containing protein</fullName>
    </recommendedName>
</protein>
<keyword evidence="11" id="KW-1185">Reference proteome</keyword>
<evidence type="ECO:0000256" key="8">
    <source>
        <dbReference type="SAM" id="Phobius"/>
    </source>
</evidence>
<organism evidence="10 11">
    <name type="scientific">BD1-7 clade bacterium</name>
    <dbReference type="NCBI Taxonomy" id="2029982"/>
    <lineage>
        <taxon>Bacteria</taxon>
        <taxon>Pseudomonadati</taxon>
        <taxon>Pseudomonadota</taxon>
        <taxon>Gammaproteobacteria</taxon>
        <taxon>Cellvibrionales</taxon>
        <taxon>Spongiibacteraceae</taxon>
        <taxon>BD1-7 clade</taxon>
    </lineage>
</organism>
<evidence type="ECO:0000256" key="3">
    <source>
        <dbReference type="ARBA" id="ARBA00004613"/>
    </source>
</evidence>
<keyword evidence="7" id="KW-0998">Cell outer membrane</keyword>
<comment type="subcellular location">
    <subcellularLocation>
        <location evidence="1">Cell envelope</location>
    </subcellularLocation>
    <subcellularLocation>
        <location evidence="2">Cell outer membrane</location>
    </subcellularLocation>
    <subcellularLocation>
        <location evidence="3">Secreted</location>
    </subcellularLocation>
</comment>